<dbReference type="Pfam" id="PF00176">
    <property type="entry name" value="SNF2-rel_dom"/>
    <property type="match status" value="1"/>
</dbReference>
<keyword evidence="3" id="KW-0347">Helicase</keyword>
<evidence type="ECO:0000313" key="3">
    <source>
        <dbReference type="EMBL" id="ALY09935.1"/>
    </source>
</evidence>
<keyword evidence="3" id="KW-0547">Nucleotide-binding</keyword>
<keyword evidence="1" id="KW-0378">Hydrolase</keyword>
<dbReference type="InterPro" id="IPR014001">
    <property type="entry name" value="Helicase_ATP-bd"/>
</dbReference>
<dbReference type="InterPro" id="IPR027417">
    <property type="entry name" value="P-loop_NTPase"/>
</dbReference>
<accession>A0A0U4INA5</accession>
<organism evidence="3 4">
    <name type="scientific">Arthrobacter phage PrincessTrina</name>
    <dbReference type="NCBI Taxonomy" id="1772328"/>
    <lineage>
        <taxon>Viruses</taxon>
        <taxon>Duplodnaviria</taxon>
        <taxon>Heunggongvirae</taxon>
        <taxon>Uroviricota</taxon>
        <taxon>Caudoviricetes</taxon>
        <taxon>Klausavirus</taxon>
        <taxon>Klausavirus princesstrina</taxon>
    </lineage>
</organism>
<dbReference type="RefSeq" id="YP_009616665.1">
    <property type="nucleotide sequence ID" value="NC_042053.1"/>
</dbReference>
<sequence length="581" mass="64341">MSLAQLELPVPTTRTYGWYEYTDQGKRGKWTLRMEPAVASRVKRIFARVRWTTAGTVEIADSLDVTRDLEWILERWPMTPANEATAARLYGGARAHRRREETIQRVISGERRLELPRDPAKAPRDYQLTAVDLLRQTGRLLLTDSRGLGKTYTGLLNGTHEDALPMLVVPPAHLPGRWMQEAHEAFPFLSVQIAKKGAPPENWTPDDMPDVMVVPYSKLAGWADYLAGNINTIVFDEVQDLRTGKGTRKGHAAGILCEDATYRLGLTATPIYNYGGEIWNIMDILAPGELGTSDEFTREWGSVNFNGKTVIKDPAALGSYLREQGLMLGRNRKDVGRELPAHVTVPVTVESDPEALEKVKGDARAMAELILSANTTSFDRMKAAGELDWKLREATGIAKAPYVAEFVRLLLESENKILLFGWHRAVYDIWMDLLNEFQPVMYTGSESPAQKDAAAAEFIKGDARILIMSLRSGSGVDGLQEASKVCVFGELDWSPQVHLQGIGRLDRDPADPGVDLTQVEPTVAYYLTTEDGSDPVIMETLGIKRNQSEPMLNPDGKLTSNATPDAGRARALAQQILGVTE</sequence>
<dbReference type="InterPro" id="IPR038718">
    <property type="entry name" value="SNF2-like_sf"/>
</dbReference>
<name>A0A0U4INA5_9CAUD</name>
<keyword evidence="4" id="KW-1185">Reference proteome</keyword>
<dbReference type="KEGG" id="vg:40093163"/>
<dbReference type="PROSITE" id="PS51192">
    <property type="entry name" value="HELICASE_ATP_BIND_1"/>
    <property type="match status" value="1"/>
</dbReference>
<dbReference type="PANTHER" id="PTHR45766:SF6">
    <property type="entry name" value="SWI_SNF-RELATED MATRIX-ASSOCIATED ACTIN-DEPENDENT REGULATOR OF CHROMATIN SUBFAMILY A-LIKE PROTEIN 1"/>
    <property type="match status" value="1"/>
</dbReference>
<gene>
    <name evidence="3" type="primary">91</name>
    <name evidence="3" type="ORF">PRINCESSTRINA_91</name>
</gene>
<keyword evidence="3" id="KW-0067">ATP-binding</keyword>
<dbReference type="InterPro" id="IPR049730">
    <property type="entry name" value="SNF2/RAD54-like_C"/>
</dbReference>
<dbReference type="GO" id="GO:0031297">
    <property type="term" value="P:replication fork processing"/>
    <property type="evidence" value="ECO:0007669"/>
    <property type="project" value="TreeGrafter"/>
</dbReference>
<dbReference type="GO" id="GO:0016787">
    <property type="term" value="F:hydrolase activity"/>
    <property type="evidence" value="ECO:0007669"/>
    <property type="project" value="UniProtKB-KW"/>
</dbReference>
<dbReference type="PANTHER" id="PTHR45766">
    <property type="entry name" value="DNA ANNEALING HELICASE AND ENDONUCLEASE ZRANB3 FAMILY MEMBER"/>
    <property type="match status" value="1"/>
</dbReference>
<dbReference type="Gene3D" id="3.40.50.10810">
    <property type="entry name" value="Tandem AAA-ATPase domain"/>
    <property type="match status" value="1"/>
</dbReference>
<dbReference type="InterPro" id="IPR000330">
    <property type="entry name" value="SNF2_N"/>
</dbReference>
<dbReference type="CDD" id="cd18793">
    <property type="entry name" value="SF2_C_SNF"/>
    <property type="match status" value="1"/>
</dbReference>
<dbReference type="OrthoDB" id="1819at10239"/>
<feature type="domain" description="Helicase ATP-binding" evidence="2">
    <location>
        <begin position="131"/>
        <end position="288"/>
    </location>
</feature>
<dbReference type="GO" id="GO:0006281">
    <property type="term" value="P:DNA repair"/>
    <property type="evidence" value="ECO:0007669"/>
    <property type="project" value="TreeGrafter"/>
</dbReference>
<dbReference type="GO" id="GO:0004386">
    <property type="term" value="F:helicase activity"/>
    <property type="evidence" value="ECO:0007669"/>
    <property type="project" value="UniProtKB-KW"/>
</dbReference>
<dbReference type="EMBL" id="KU160660">
    <property type="protein sequence ID" value="ALY09935.1"/>
    <property type="molecule type" value="Genomic_DNA"/>
</dbReference>
<dbReference type="SUPFAM" id="SSF52540">
    <property type="entry name" value="P-loop containing nucleoside triphosphate hydrolases"/>
    <property type="match status" value="2"/>
</dbReference>
<dbReference type="Gene3D" id="3.40.50.300">
    <property type="entry name" value="P-loop containing nucleotide triphosphate hydrolases"/>
    <property type="match status" value="1"/>
</dbReference>
<proteinExistence type="predicted"/>
<dbReference type="Proteomes" id="UP000229287">
    <property type="component" value="Segment"/>
</dbReference>
<dbReference type="GO" id="GO:0005524">
    <property type="term" value="F:ATP binding"/>
    <property type="evidence" value="ECO:0007669"/>
    <property type="project" value="InterPro"/>
</dbReference>
<dbReference type="GeneID" id="40093163"/>
<evidence type="ECO:0000256" key="1">
    <source>
        <dbReference type="ARBA" id="ARBA00022801"/>
    </source>
</evidence>
<evidence type="ECO:0000313" key="4">
    <source>
        <dbReference type="Proteomes" id="UP000229287"/>
    </source>
</evidence>
<reference evidence="3 4" key="1">
    <citation type="submission" date="2015-11" db="EMBL/GenBank/DDBJ databases">
        <authorList>
            <person name="Terry K."/>
            <person name="Dunbar D."/>
            <person name="Bradley K.W."/>
            <person name="Asai D.J."/>
            <person name="Bowman C.A."/>
            <person name="Russell D.A."/>
            <person name="Pope W.H."/>
            <person name="Jacobs-Sera D."/>
            <person name="Hendrix R.W."/>
            <person name="Hatfull G.F."/>
        </authorList>
    </citation>
    <scope>NUCLEOTIDE SEQUENCE [LARGE SCALE GENOMIC DNA]</scope>
</reference>
<protein>
    <submittedName>
        <fullName evidence="3">DNA helicase</fullName>
    </submittedName>
</protein>
<evidence type="ECO:0000259" key="2">
    <source>
        <dbReference type="PROSITE" id="PS51192"/>
    </source>
</evidence>